<sequence>MAWSELKSVPNEYNDVIKAIDENILKLLMERKGISNGRRFFPPNEIVSAWAVEFDLDIPQINGLIHSLTESSTITLPNGPGKLINVLPIMKKSAIDGFEYEITHSMQHENGSIVFIEINQLNEDENTGHVRPKLLLDVNGEQEYSVHGKGAHGGGGHTQLSFMVIPRLPDGIEELKFRLIPYAHPMEARPKEIILDKEVSFE</sequence>
<dbReference type="EMBL" id="JAGGLB010000025">
    <property type="protein sequence ID" value="MBP1994395.1"/>
    <property type="molecule type" value="Genomic_DNA"/>
</dbReference>
<comment type="caution">
    <text evidence="1">The sequence shown here is derived from an EMBL/GenBank/DDBJ whole genome shotgun (WGS) entry which is preliminary data.</text>
</comment>
<gene>
    <name evidence="1" type="ORF">J2Z66_006031</name>
</gene>
<reference evidence="1 2" key="1">
    <citation type="submission" date="2021-03" db="EMBL/GenBank/DDBJ databases">
        <title>Genomic Encyclopedia of Type Strains, Phase IV (KMG-IV): sequencing the most valuable type-strain genomes for metagenomic binning, comparative biology and taxonomic classification.</title>
        <authorList>
            <person name="Goeker M."/>
        </authorList>
    </citation>
    <scope>NUCLEOTIDE SEQUENCE [LARGE SCALE GENOMIC DNA]</scope>
    <source>
        <strain evidence="1 2">DSM 26048</strain>
    </source>
</reference>
<dbReference type="Proteomes" id="UP001519287">
    <property type="component" value="Unassembled WGS sequence"/>
</dbReference>
<proteinExistence type="predicted"/>
<evidence type="ECO:0000313" key="2">
    <source>
        <dbReference type="Proteomes" id="UP001519287"/>
    </source>
</evidence>
<evidence type="ECO:0000313" key="1">
    <source>
        <dbReference type="EMBL" id="MBP1994395.1"/>
    </source>
</evidence>
<protein>
    <recommendedName>
        <fullName evidence="3">DUF5643 domain-containing protein</fullName>
    </recommendedName>
</protein>
<dbReference type="RefSeq" id="WP_209976226.1">
    <property type="nucleotide sequence ID" value="NZ_JAGGLB010000025.1"/>
</dbReference>
<name>A0ABS4J3L4_9BACL</name>
<evidence type="ECO:0008006" key="3">
    <source>
        <dbReference type="Google" id="ProtNLM"/>
    </source>
</evidence>
<keyword evidence="2" id="KW-1185">Reference proteome</keyword>
<accession>A0ABS4J3L4</accession>
<organism evidence="1 2">
    <name type="scientific">Paenibacillus eucommiae</name>
    <dbReference type="NCBI Taxonomy" id="1355755"/>
    <lineage>
        <taxon>Bacteria</taxon>
        <taxon>Bacillati</taxon>
        <taxon>Bacillota</taxon>
        <taxon>Bacilli</taxon>
        <taxon>Bacillales</taxon>
        <taxon>Paenibacillaceae</taxon>
        <taxon>Paenibacillus</taxon>
    </lineage>
</organism>